<gene>
    <name evidence="1" type="ORF">KP79_PYT00041</name>
</gene>
<protein>
    <submittedName>
        <fullName evidence="1">Uncharacterized protein</fullName>
    </submittedName>
</protein>
<dbReference type="PANTHER" id="PTHR31749">
    <property type="entry name" value="KINETOCHORE-ASSOCIATED PROTEIN NSL1 HOMOLOG"/>
    <property type="match status" value="1"/>
</dbReference>
<dbReference type="PANTHER" id="PTHR31749:SF3">
    <property type="entry name" value="KINETOCHORE-ASSOCIATED PROTEIN NSL1 HOMOLOG"/>
    <property type="match status" value="1"/>
</dbReference>
<dbReference type="GO" id="GO:0000070">
    <property type="term" value="P:mitotic sister chromatid segregation"/>
    <property type="evidence" value="ECO:0007669"/>
    <property type="project" value="InterPro"/>
</dbReference>
<dbReference type="OrthoDB" id="5973266at2759"/>
<evidence type="ECO:0000313" key="2">
    <source>
        <dbReference type="Proteomes" id="UP000242188"/>
    </source>
</evidence>
<keyword evidence="2" id="KW-1185">Reference proteome</keyword>
<comment type="caution">
    <text evidence="1">The sequence shown here is derived from an EMBL/GenBank/DDBJ whole genome shotgun (WGS) entry which is preliminary data.</text>
</comment>
<name>A0A210R6C0_MIZYE</name>
<dbReference type="GO" id="GO:0000444">
    <property type="term" value="C:MIS12/MIND type complex"/>
    <property type="evidence" value="ECO:0007669"/>
    <property type="project" value="TreeGrafter"/>
</dbReference>
<reference evidence="1 2" key="1">
    <citation type="journal article" date="2017" name="Nat. Ecol. Evol.">
        <title>Scallop genome provides insights into evolution of bilaterian karyotype and development.</title>
        <authorList>
            <person name="Wang S."/>
            <person name="Zhang J."/>
            <person name="Jiao W."/>
            <person name="Li J."/>
            <person name="Xun X."/>
            <person name="Sun Y."/>
            <person name="Guo X."/>
            <person name="Huan P."/>
            <person name="Dong B."/>
            <person name="Zhang L."/>
            <person name="Hu X."/>
            <person name="Sun X."/>
            <person name="Wang J."/>
            <person name="Zhao C."/>
            <person name="Wang Y."/>
            <person name="Wang D."/>
            <person name="Huang X."/>
            <person name="Wang R."/>
            <person name="Lv J."/>
            <person name="Li Y."/>
            <person name="Zhang Z."/>
            <person name="Liu B."/>
            <person name="Lu W."/>
            <person name="Hui Y."/>
            <person name="Liang J."/>
            <person name="Zhou Z."/>
            <person name="Hou R."/>
            <person name="Li X."/>
            <person name="Liu Y."/>
            <person name="Li H."/>
            <person name="Ning X."/>
            <person name="Lin Y."/>
            <person name="Zhao L."/>
            <person name="Xing Q."/>
            <person name="Dou J."/>
            <person name="Li Y."/>
            <person name="Mao J."/>
            <person name="Guo H."/>
            <person name="Dou H."/>
            <person name="Li T."/>
            <person name="Mu C."/>
            <person name="Jiang W."/>
            <person name="Fu Q."/>
            <person name="Fu X."/>
            <person name="Miao Y."/>
            <person name="Liu J."/>
            <person name="Yu Q."/>
            <person name="Li R."/>
            <person name="Liao H."/>
            <person name="Li X."/>
            <person name="Kong Y."/>
            <person name="Jiang Z."/>
            <person name="Chourrout D."/>
            <person name="Li R."/>
            <person name="Bao Z."/>
        </authorList>
    </citation>
    <scope>NUCLEOTIDE SEQUENCE [LARGE SCALE GENOMIC DNA]</scope>
    <source>
        <strain evidence="1 2">PY_sf001</strain>
    </source>
</reference>
<dbReference type="Proteomes" id="UP000242188">
    <property type="component" value="Unassembled WGS sequence"/>
</dbReference>
<dbReference type="AlphaFoldDB" id="A0A210R6C0"/>
<accession>A0A210R6C0</accession>
<proteinExistence type="predicted"/>
<organism evidence="1 2">
    <name type="scientific">Mizuhopecten yessoensis</name>
    <name type="common">Japanese scallop</name>
    <name type="synonym">Patinopecten yessoensis</name>
    <dbReference type="NCBI Taxonomy" id="6573"/>
    <lineage>
        <taxon>Eukaryota</taxon>
        <taxon>Metazoa</taxon>
        <taxon>Spiralia</taxon>
        <taxon>Lophotrochozoa</taxon>
        <taxon>Mollusca</taxon>
        <taxon>Bivalvia</taxon>
        <taxon>Autobranchia</taxon>
        <taxon>Pteriomorphia</taxon>
        <taxon>Pectinida</taxon>
        <taxon>Pectinoidea</taxon>
        <taxon>Pectinidae</taxon>
        <taxon>Mizuhopecten</taxon>
    </lineage>
</organism>
<dbReference type="InterPro" id="IPR013950">
    <property type="entry name" value="Mis14/Nsl1"/>
</dbReference>
<dbReference type="EMBL" id="NEDP02000133">
    <property type="protein sequence ID" value="OWF56597.1"/>
    <property type="molecule type" value="Genomic_DNA"/>
</dbReference>
<evidence type="ECO:0000313" key="1">
    <source>
        <dbReference type="EMBL" id="OWF56597.1"/>
    </source>
</evidence>
<sequence length="287" mass="32394">MAEAVAEQINSPKISCCSRNSAVKINECVQTKIDKTICDYETLNEDQKSTTKARFDEVFQSAFTLNLEIGGQSWTNNGNAGDCTSEYQPLDKTKKLFITDTLSTKLDDGIVRVAHNRKTTGKKFKYKMKKVIAAEIEYMSQIRVVNVDNEPYQSDFCVYSTVTCNRLLEADTTLLDLTKTTTTLIQQFSNLEKAVEINESRKTCKTDQIIFKPSSDEGKMAKSITPLKRKLSDSQDIFPAKRQNSSWLANAPSPFQSLNRTQNVTVEKRCSPRLAAKNTDHRTRLKS</sequence>